<reference evidence="2 3" key="1">
    <citation type="submission" date="2018-11" db="EMBL/GenBank/DDBJ databases">
        <authorList>
            <consortium name="Pathogen Informatics"/>
        </authorList>
    </citation>
    <scope>NUCLEOTIDE SEQUENCE [LARGE SCALE GENOMIC DNA]</scope>
</reference>
<name>A0A3P6QXC0_CYLGO</name>
<evidence type="ECO:0000313" key="3">
    <source>
        <dbReference type="Proteomes" id="UP000271889"/>
    </source>
</evidence>
<dbReference type="Proteomes" id="UP000271889">
    <property type="component" value="Unassembled WGS sequence"/>
</dbReference>
<gene>
    <name evidence="2" type="ORF">CGOC_LOCUS3204</name>
</gene>
<evidence type="ECO:0000313" key="2">
    <source>
        <dbReference type="EMBL" id="VDK55102.1"/>
    </source>
</evidence>
<keyword evidence="3" id="KW-1185">Reference proteome</keyword>
<evidence type="ECO:0000256" key="1">
    <source>
        <dbReference type="SAM" id="MobiDB-lite"/>
    </source>
</evidence>
<feature type="region of interest" description="Disordered" evidence="1">
    <location>
        <begin position="29"/>
        <end position="73"/>
    </location>
</feature>
<accession>A0A3P6QXC0</accession>
<sequence length="73" mass="8205">MVNIAACDVPTAIITVLTLSICADMRSEEDEYKDDHDHEAEYGDDPVDSQSTNVSKEDKEDNRKRTFHSSICV</sequence>
<proteinExistence type="predicted"/>
<organism evidence="2 3">
    <name type="scientific">Cylicostephanus goldi</name>
    <name type="common">Nematode worm</name>
    <dbReference type="NCBI Taxonomy" id="71465"/>
    <lineage>
        <taxon>Eukaryota</taxon>
        <taxon>Metazoa</taxon>
        <taxon>Ecdysozoa</taxon>
        <taxon>Nematoda</taxon>
        <taxon>Chromadorea</taxon>
        <taxon>Rhabditida</taxon>
        <taxon>Rhabditina</taxon>
        <taxon>Rhabditomorpha</taxon>
        <taxon>Strongyloidea</taxon>
        <taxon>Strongylidae</taxon>
        <taxon>Cylicostephanus</taxon>
    </lineage>
</organism>
<dbReference type="AlphaFoldDB" id="A0A3P6QXC0"/>
<feature type="compositionally biased region" description="Basic and acidic residues" evidence="1">
    <location>
        <begin position="55"/>
        <end position="64"/>
    </location>
</feature>
<dbReference type="EMBL" id="UYRV01007950">
    <property type="protein sequence ID" value="VDK55102.1"/>
    <property type="molecule type" value="Genomic_DNA"/>
</dbReference>
<protein>
    <submittedName>
        <fullName evidence="2">Uncharacterized protein</fullName>
    </submittedName>
</protein>